<feature type="transmembrane region" description="Helical" evidence="1">
    <location>
        <begin position="65"/>
        <end position="87"/>
    </location>
</feature>
<keyword evidence="1" id="KW-1133">Transmembrane helix</keyword>
<dbReference type="InterPro" id="IPR005325">
    <property type="entry name" value="DUF308_memb"/>
</dbReference>
<keyword evidence="1" id="KW-0812">Transmembrane</keyword>
<feature type="transmembrane region" description="Helical" evidence="1">
    <location>
        <begin position="126"/>
        <end position="144"/>
    </location>
</feature>
<feature type="transmembrane region" description="Helical" evidence="1">
    <location>
        <begin position="29"/>
        <end position="53"/>
    </location>
</feature>
<feature type="transmembrane region" description="Helical" evidence="1">
    <location>
        <begin position="7"/>
        <end position="23"/>
    </location>
</feature>
<dbReference type="Pfam" id="PF03729">
    <property type="entry name" value="DUF308"/>
    <property type="match status" value="2"/>
</dbReference>
<feature type="transmembrane region" description="Helical" evidence="1">
    <location>
        <begin position="150"/>
        <end position="171"/>
    </location>
</feature>
<dbReference type="Proteomes" id="UP000671995">
    <property type="component" value="Chromosome"/>
</dbReference>
<feature type="transmembrane region" description="Helical" evidence="1">
    <location>
        <begin position="93"/>
        <end position="114"/>
    </location>
</feature>
<protein>
    <submittedName>
        <fullName evidence="2">DUF308 domain-containing protein</fullName>
    </submittedName>
</protein>
<dbReference type="AlphaFoldDB" id="A0A975F1H5"/>
<reference evidence="2" key="2">
    <citation type="journal article" date="2021" name="Microbiol. Resour. Announc.">
        <title>Complete Genome Sequences of Three Human Oral Treponema parvum Isolates.</title>
        <authorList>
            <person name="Zeng H."/>
            <person name="Watt R.M."/>
        </authorList>
    </citation>
    <scope>NUCLEOTIDE SEQUENCE</scope>
    <source>
        <strain evidence="2">ATCC 700773</strain>
    </source>
</reference>
<organism evidence="2 3">
    <name type="scientific">Treponema parvum</name>
    <dbReference type="NCBI Taxonomy" id="138851"/>
    <lineage>
        <taxon>Bacteria</taxon>
        <taxon>Pseudomonadati</taxon>
        <taxon>Spirochaetota</taxon>
        <taxon>Spirochaetia</taxon>
        <taxon>Spirochaetales</taxon>
        <taxon>Treponemataceae</taxon>
        <taxon>Treponema</taxon>
    </lineage>
</organism>
<gene>
    <name evidence="2" type="ORF">HRI96_10905</name>
</gene>
<keyword evidence="1" id="KW-0472">Membrane</keyword>
<sequence length="193" mass="20853">MENMKRSGIIIAFLAAVIGVMVLTSPQEFIKSIVIILGIGAVIDGIINFAVVRTLIDDPYFKKNILIRGLLSIVIGFAAVSLPLVLAATVWTIMLYILGVYLILSALLEIFAVFKLKAAGIPAGPYVIEIIISILLSVLLFAIPGRIGVLIVRILGILLIALAVFIARYSFKNAPIVMEADEVSDDDKAENME</sequence>
<proteinExistence type="predicted"/>
<reference evidence="2" key="1">
    <citation type="submission" date="2020-05" db="EMBL/GenBank/DDBJ databases">
        <authorList>
            <person name="Zeng H."/>
            <person name="Chan Y.K."/>
            <person name="Watt R.M."/>
        </authorList>
    </citation>
    <scope>NUCLEOTIDE SEQUENCE</scope>
    <source>
        <strain evidence="2">ATCC 700773</strain>
    </source>
</reference>
<evidence type="ECO:0000313" key="3">
    <source>
        <dbReference type="Proteomes" id="UP000671995"/>
    </source>
</evidence>
<evidence type="ECO:0000313" key="2">
    <source>
        <dbReference type="EMBL" id="QTQ12663.1"/>
    </source>
</evidence>
<name>A0A975F1H5_9SPIR</name>
<dbReference type="RefSeq" id="WP_210117376.1">
    <property type="nucleotide sequence ID" value="NZ_CP054257.1"/>
</dbReference>
<evidence type="ECO:0000256" key="1">
    <source>
        <dbReference type="SAM" id="Phobius"/>
    </source>
</evidence>
<dbReference type="EMBL" id="CP054257">
    <property type="protein sequence ID" value="QTQ12663.1"/>
    <property type="molecule type" value="Genomic_DNA"/>
</dbReference>
<accession>A0A975F1H5</accession>